<reference evidence="2 3" key="2">
    <citation type="journal article" date="2008" name="Science">
        <title>Environmental genomics reveals a single-species ecosystem deep within Earth.</title>
        <authorList>
            <person name="Chivian D."/>
            <person name="Brodie E.L."/>
            <person name="Alm E.J."/>
            <person name="Culley D.E."/>
            <person name="Dehal P.S."/>
            <person name="Desantis T.Z."/>
            <person name="Gihring T.M."/>
            <person name="Lapidus A."/>
            <person name="Lin L.H."/>
            <person name="Lowry S.R."/>
            <person name="Moser D.P."/>
            <person name="Richardson P.M."/>
            <person name="Southam G."/>
            <person name="Wanger G."/>
            <person name="Pratt L.M."/>
            <person name="Andersen G.L."/>
            <person name="Hazen T.C."/>
            <person name="Brockman F.J."/>
            <person name="Arkin A.P."/>
            <person name="Onstott T.C."/>
        </authorList>
    </citation>
    <scope>NUCLEOTIDE SEQUENCE [LARGE SCALE GENOMIC DNA]</scope>
    <source>
        <strain evidence="2 3">MP104C</strain>
    </source>
</reference>
<organism evidence="2 3">
    <name type="scientific">Desulforudis audaxviator (strain MP104C)</name>
    <dbReference type="NCBI Taxonomy" id="477974"/>
    <lineage>
        <taxon>Bacteria</taxon>
        <taxon>Bacillati</taxon>
        <taxon>Bacillota</taxon>
        <taxon>Clostridia</taxon>
        <taxon>Thermoanaerobacterales</taxon>
        <taxon>Candidatus Desulforudaceae</taxon>
        <taxon>Candidatus Desulforudis</taxon>
    </lineage>
</organism>
<sequence length="116" mass="13385">MFKLAVAQTLRDEGYNVMRASEVGQDRADDQDVLQKAIAEDRVLITLDEHFGDWVILPLNEHPGVIRLRVHPTTSENVLEVLLPFLRSHSLEHFRDHLVILSSKSRRVKWIHTAAR</sequence>
<dbReference type="OrthoDB" id="27473at2"/>
<dbReference type="InterPro" id="IPR041049">
    <property type="entry name" value="DUF5615"/>
</dbReference>
<dbReference type="AlphaFoldDB" id="B1I6T6"/>
<feature type="domain" description="DUF5615" evidence="1">
    <location>
        <begin position="3"/>
        <end position="102"/>
    </location>
</feature>
<dbReference type="eggNOG" id="COG4634">
    <property type="taxonomic scope" value="Bacteria"/>
</dbReference>
<evidence type="ECO:0000313" key="3">
    <source>
        <dbReference type="Proteomes" id="UP000008544"/>
    </source>
</evidence>
<proteinExistence type="predicted"/>
<gene>
    <name evidence="2" type="ordered locus">Daud_1681</name>
</gene>
<reference evidence="3" key="1">
    <citation type="submission" date="2007-10" db="EMBL/GenBank/DDBJ databases">
        <title>Complete sequence of chromosome of Desulforudis audaxviator MP104C.</title>
        <authorList>
            <person name="Copeland A."/>
            <person name="Lucas S."/>
            <person name="Lapidus A."/>
            <person name="Barry K."/>
            <person name="Glavina del Rio T."/>
            <person name="Dalin E."/>
            <person name="Tice H."/>
            <person name="Bruce D."/>
            <person name="Pitluck S."/>
            <person name="Lowry S.R."/>
            <person name="Larimer F."/>
            <person name="Land M.L."/>
            <person name="Hauser L."/>
            <person name="Kyrpides N."/>
            <person name="Ivanova N.N."/>
            <person name="Richardson P."/>
        </authorList>
    </citation>
    <scope>NUCLEOTIDE SEQUENCE [LARGE SCALE GENOMIC DNA]</scope>
    <source>
        <strain evidence="3">MP104C</strain>
    </source>
</reference>
<dbReference type="KEGG" id="dau:Daud_1681"/>
<dbReference type="RefSeq" id="WP_012302762.1">
    <property type="nucleotide sequence ID" value="NC_010424.1"/>
</dbReference>
<dbReference type="HOGENOM" id="CLU_150003_0_0_9"/>
<accession>B1I6T6</accession>
<keyword evidence="3" id="KW-1185">Reference proteome</keyword>
<name>B1I6T6_DESAP</name>
<dbReference type="Proteomes" id="UP000008544">
    <property type="component" value="Chromosome"/>
</dbReference>
<dbReference type="EMBL" id="CP000860">
    <property type="protein sequence ID" value="ACA60181.1"/>
    <property type="molecule type" value="Genomic_DNA"/>
</dbReference>
<evidence type="ECO:0000313" key="2">
    <source>
        <dbReference type="EMBL" id="ACA60181.1"/>
    </source>
</evidence>
<dbReference type="STRING" id="477974.Daud_1681"/>
<protein>
    <recommendedName>
        <fullName evidence="1">DUF5615 domain-containing protein</fullName>
    </recommendedName>
</protein>
<evidence type="ECO:0000259" key="1">
    <source>
        <dbReference type="Pfam" id="PF18480"/>
    </source>
</evidence>
<dbReference type="Pfam" id="PF18480">
    <property type="entry name" value="DUF5615"/>
    <property type="match status" value="1"/>
</dbReference>